<dbReference type="OrthoDB" id="9901190at2"/>
<sequence length="110" mass="11864">MKKFLVGSLCGLALMAGLTGSAFASTTADTTTNVSTVSAYVPGEFMRIKVGESWDMLPQGSGYEYELYSSDEIYVNSKGKVTAYGPGSAEGRVYDRDGNLVARWYITATY</sequence>
<gene>
    <name evidence="2" type="ORF">AF333_05545</name>
    <name evidence="3" type="ORF">SAMN04487909_15623</name>
</gene>
<dbReference type="EMBL" id="FNED01000056">
    <property type="protein sequence ID" value="SDK45351.1"/>
    <property type="molecule type" value="Genomic_DNA"/>
</dbReference>
<reference evidence="2 4" key="1">
    <citation type="submission" date="2015-07" db="EMBL/GenBank/DDBJ databases">
        <title>Fjat-14205 dsm 2895.</title>
        <authorList>
            <person name="Liu B."/>
            <person name="Wang J."/>
            <person name="Zhu Y."/>
            <person name="Liu G."/>
            <person name="Chen Q."/>
            <person name="Chen Z."/>
            <person name="Lan J."/>
            <person name="Che J."/>
            <person name="Ge C."/>
            <person name="Shi H."/>
            <person name="Pan Z."/>
            <person name="Liu X."/>
        </authorList>
    </citation>
    <scope>NUCLEOTIDE SEQUENCE [LARGE SCALE GENOMIC DNA]</scope>
    <source>
        <strain evidence="2 4">DSM 2895</strain>
    </source>
</reference>
<evidence type="ECO:0000313" key="3">
    <source>
        <dbReference type="EMBL" id="SDK45351.1"/>
    </source>
</evidence>
<keyword evidence="1" id="KW-0732">Signal</keyword>
<dbReference type="GeneID" id="42304667"/>
<feature type="chain" id="PRO_5010414642" evidence="1">
    <location>
        <begin position="25"/>
        <end position="110"/>
    </location>
</feature>
<name>A0A0D1WA16_ANEMI</name>
<proteinExistence type="predicted"/>
<dbReference type="RefSeq" id="WP_043066281.1">
    <property type="nucleotide sequence ID" value="NZ_BJOA01000314.1"/>
</dbReference>
<dbReference type="AlphaFoldDB" id="A0A0D1WA16"/>
<dbReference type="Proteomes" id="UP000037269">
    <property type="component" value="Unassembled WGS sequence"/>
</dbReference>
<evidence type="ECO:0000313" key="5">
    <source>
        <dbReference type="Proteomes" id="UP000182836"/>
    </source>
</evidence>
<evidence type="ECO:0000313" key="4">
    <source>
        <dbReference type="Proteomes" id="UP000037269"/>
    </source>
</evidence>
<accession>A0A0D1WA16</accession>
<feature type="signal peptide" evidence="1">
    <location>
        <begin position="1"/>
        <end position="24"/>
    </location>
</feature>
<evidence type="ECO:0000256" key="1">
    <source>
        <dbReference type="SAM" id="SignalP"/>
    </source>
</evidence>
<organism evidence="2 4">
    <name type="scientific">Aneurinibacillus migulanus</name>
    <name type="common">Bacillus migulanus</name>
    <dbReference type="NCBI Taxonomy" id="47500"/>
    <lineage>
        <taxon>Bacteria</taxon>
        <taxon>Bacillati</taxon>
        <taxon>Bacillota</taxon>
        <taxon>Bacilli</taxon>
        <taxon>Bacillales</taxon>
        <taxon>Paenibacillaceae</taxon>
        <taxon>Aneurinibacillus group</taxon>
        <taxon>Aneurinibacillus</taxon>
    </lineage>
</organism>
<dbReference type="EMBL" id="LGUG01000004">
    <property type="protein sequence ID" value="KON95025.1"/>
    <property type="molecule type" value="Genomic_DNA"/>
</dbReference>
<evidence type="ECO:0000313" key="2">
    <source>
        <dbReference type="EMBL" id="KON95025.1"/>
    </source>
</evidence>
<dbReference type="PATRIC" id="fig|47500.12.peg.1056"/>
<keyword evidence="4" id="KW-1185">Reference proteome</keyword>
<protein>
    <submittedName>
        <fullName evidence="2">Uncharacterized protein</fullName>
    </submittedName>
</protein>
<dbReference type="Proteomes" id="UP000182836">
    <property type="component" value="Unassembled WGS sequence"/>
</dbReference>
<reference evidence="3 5" key="2">
    <citation type="submission" date="2016-10" db="EMBL/GenBank/DDBJ databases">
        <authorList>
            <person name="de Groot N.N."/>
        </authorList>
    </citation>
    <scope>NUCLEOTIDE SEQUENCE [LARGE SCALE GENOMIC DNA]</scope>
    <source>
        <strain evidence="3 5">DSM 2895</strain>
    </source>
</reference>